<dbReference type="InterPro" id="IPR009057">
    <property type="entry name" value="Homeodomain-like_sf"/>
</dbReference>
<dbReference type="RefSeq" id="WP_169280173.1">
    <property type="nucleotide sequence ID" value="NZ_CP051680.1"/>
</dbReference>
<dbReference type="AlphaFoldDB" id="A0A7Z2ZL58"/>
<dbReference type="PROSITE" id="PS50977">
    <property type="entry name" value="HTH_TETR_2"/>
    <property type="match status" value="1"/>
</dbReference>
<sequence length="194" mass="22389">MVQVLKEELRQSILRAAQEEFLQYGYKGASVKRIAEQVGVSVGNLYRYYAGKEILFDSIVEPVFRELELVIANHDQRPHQNENIFELVVQALTDLVGKLRKPLLILIDGSRGTRHEDAVHLLHKTMSDNVAEHLAAYNAKKGKQAYSEQTAWPVAVAFMQGYFEIIRHRSDSEDCKKTIQQYVAFWYEGLREFM</sequence>
<dbReference type="KEGG" id="cheb:HH215_12295"/>
<dbReference type="EMBL" id="CP051680">
    <property type="protein sequence ID" value="QJD83886.1"/>
    <property type="molecule type" value="Genomic_DNA"/>
</dbReference>
<dbReference type="Proteomes" id="UP000502248">
    <property type="component" value="Chromosome"/>
</dbReference>
<organism evidence="4 5">
    <name type="scientific">Cohnella herbarum</name>
    <dbReference type="NCBI Taxonomy" id="2728023"/>
    <lineage>
        <taxon>Bacteria</taxon>
        <taxon>Bacillati</taxon>
        <taxon>Bacillota</taxon>
        <taxon>Bacilli</taxon>
        <taxon>Bacillales</taxon>
        <taxon>Paenibacillaceae</taxon>
        <taxon>Cohnella</taxon>
    </lineage>
</organism>
<dbReference type="Gene3D" id="1.10.357.10">
    <property type="entry name" value="Tetracycline Repressor, domain 2"/>
    <property type="match status" value="1"/>
</dbReference>
<keyword evidence="5" id="KW-1185">Reference proteome</keyword>
<evidence type="ECO:0000259" key="3">
    <source>
        <dbReference type="PROSITE" id="PS50977"/>
    </source>
</evidence>
<evidence type="ECO:0000256" key="1">
    <source>
        <dbReference type="ARBA" id="ARBA00023125"/>
    </source>
</evidence>
<name>A0A7Z2ZL58_9BACL</name>
<dbReference type="InterPro" id="IPR001647">
    <property type="entry name" value="HTH_TetR"/>
</dbReference>
<dbReference type="PRINTS" id="PR00455">
    <property type="entry name" value="HTHTETR"/>
</dbReference>
<evidence type="ECO:0000256" key="2">
    <source>
        <dbReference type="PROSITE-ProRule" id="PRU00335"/>
    </source>
</evidence>
<dbReference type="PANTHER" id="PTHR30055">
    <property type="entry name" value="HTH-TYPE TRANSCRIPTIONAL REGULATOR RUTR"/>
    <property type="match status" value="1"/>
</dbReference>
<dbReference type="PANTHER" id="PTHR30055:SF226">
    <property type="entry name" value="HTH-TYPE TRANSCRIPTIONAL REGULATOR PKSA"/>
    <property type="match status" value="1"/>
</dbReference>
<gene>
    <name evidence="4" type="ORF">HH215_12295</name>
</gene>
<protein>
    <submittedName>
        <fullName evidence="4">TetR/AcrR family transcriptional regulator</fullName>
    </submittedName>
</protein>
<keyword evidence="1 2" id="KW-0238">DNA-binding</keyword>
<reference evidence="4 5" key="1">
    <citation type="submission" date="2020-04" db="EMBL/GenBank/DDBJ databases">
        <title>Genome sequencing of novel species.</title>
        <authorList>
            <person name="Heo J."/>
            <person name="Kim S.-J."/>
            <person name="Kim J.-S."/>
            <person name="Hong S.-B."/>
            <person name="Kwon S.-W."/>
        </authorList>
    </citation>
    <scope>NUCLEOTIDE SEQUENCE [LARGE SCALE GENOMIC DNA]</scope>
    <source>
        <strain evidence="4 5">MFER-1</strain>
    </source>
</reference>
<feature type="DNA-binding region" description="H-T-H motif" evidence="2">
    <location>
        <begin position="30"/>
        <end position="49"/>
    </location>
</feature>
<feature type="domain" description="HTH tetR-type" evidence="3">
    <location>
        <begin position="7"/>
        <end position="67"/>
    </location>
</feature>
<proteinExistence type="predicted"/>
<evidence type="ECO:0000313" key="4">
    <source>
        <dbReference type="EMBL" id="QJD83886.1"/>
    </source>
</evidence>
<dbReference type="GO" id="GO:0000976">
    <property type="term" value="F:transcription cis-regulatory region binding"/>
    <property type="evidence" value="ECO:0007669"/>
    <property type="project" value="TreeGrafter"/>
</dbReference>
<dbReference type="SUPFAM" id="SSF46689">
    <property type="entry name" value="Homeodomain-like"/>
    <property type="match status" value="1"/>
</dbReference>
<dbReference type="GO" id="GO:0003700">
    <property type="term" value="F:DNA-binding transcription factor activity"/>
    <property type="evidence" value="ECO:0007669"/>
    <property type="project" value="TreeGrafter"/>
</dbReference>
<evidence type="ECO:0000313" key="5">
    <source>
        <dbReference type="Proteomes" id="UP000502248"/>
    </source>
</evidence>
<dbReference type="Pfam" id="PF00440">
    <property type="entry name" value="TetR_N"/>
    <property type="match status" value="1"/>
</dbReference>
<dbReference type="InterPro" id="IPR050109">
    <property type="entry name" value="HTH-type_TetR-like_transc_reg"/>
</dbReference>
<accession>A0A7Z2ZL58</accession>